<dbReference type="SUPFAM" id="SSF53474">
    <property type="entry name" value="alpha/beta-Hydrolases"/>
    <property type="match status" value="1"/>
</dbReference>
<feature type="domain" description="AB hydrolase-1" evidence="1">
    <location>
        <begin position="23"/>
        <end position="250"/>
    </location>
</feature>
<name>A0ABW3YGI8_9ACTN</name>
<dbReference type="InterPro" id="IPR050471">
    <property type="entry name" value="AB_hydrolase"/>
</dbReference>
<evidence type="ECO:0000313" key="3">
    <source>
        <dbReference type="Proteomes" id="UP001597260"/>
    </source>
</evidence>
<dbReference type="EMBL" id="JBHTMP010000024">
    <property type="protein sequence ID" value="MFD1322843.1"/>
    <property type="molecule type" value="Genomic_DNA"/>
</dbReference>
<keyword evidence="3" id="KW-1185">Reference proteome</keyword>
<dbReference type="RefSeq" id="WP_377571989.1">
    <property type="nucleotide sequence ID" value="NZ_JBHTMP010000024.1"/>
</dbReference>
<dbReference type="InterPro" id="IPR000073">
    <property type="entry name" value="AB_hydrolase_1"/>
</dbReference>
<dbReference type="InterPro" id="IPR029058">
    <property type="entry name" value="AB_hydrolase_fold"/>
</dbReference>
<reference evidence="3" key="1">
    <citation type="journal article" date="2019" name="Int. J. Syst. Evol. Microbiol.">
        <title>The Global Catalogue of Microorganisms (GCM) 10K type strain sequencing project: providing services to taxonomists for standard genome sequencing and annotation.</title>
        <authorList>
            <consortium name="The Broad Institute Genomics Platform"/>
            <consortium name="The Broad Institute Genome Sequencing Center for Infectious Disease"/>
            <person name="Wu L."/>
            <person name="Ma J."/>
        </authorList>
    </citation>
    <scope>NUCLEOTIDE SEQUENCE [LARGE SCALE GENOMIC DNA]</scope>
    <source>
        <strain evidence="3">JCM 31037</strain>
    </source>
</reference>
<gene>
    <name evidence="2" type="ORF">ACFQ4H_17260</name>
</gene>
<dbReference type="Gene3D" id="3.40.50.1820">
    <property type="entry name" value="alpha/beta hydrolase"/>
    <property type="match status" value="1"/>
</dbReference>
<keyword evidence="2" id="KW-0378">Hydrolase</keyword>
<dbReference type="PANTHER" id="PTHR43433">
    <property type="entry name" value="HYDROLASE, ALPHA/BETA FOLD FAMILY PROTEIN"/>
    <property type="match status" value="1"/>
</dbReference>
<evidence type="ECO:0000259" key="1">
    <source>
        <dbReference type="Pfam" id="PF12697"/>
    </source>
</evidence>
<evidence type="ECO:0000313" key="2">
    <source>
        <dbReference type="EMBL" id="MFD1322843.1"/>
    </source>
</evidence>
<proteinExistence type="predicted"/>
<accession>A0ABW3YGI8</accession>
<dbReference type="PANTHER" id="PTHR43433:SF5">
    <property type="entry name" value="AB HYDROLASE-1 DOMAIN-CONTAINING PROTEIN"/>
    <property type="match status" value="1"/>
</dbReference>
<dbReference type="GO" id="GO:0016787">
    <property type="term" value="F:hydrolase activity"/>
    <property type="evidence" value="ECO:0007669"/>
    <property type="project" value="UniProtKB-KW"/>
</dbReference>
<sequence>MPTVRSADGTTIAFDQHGEGPAVVLVGGATQHRRIDPSTGQLTTLLATDFTVVHYDRRGRGDSGDTGPYAVEREIDDLAALIKQVGGTAHVYGMSSGAVLALRATAAGLPVTRLALYEPPFIIDDSRPALPADYLDRLTELLSAGRRADAVGHFMTYAVGLPPEVVAEMRGSQMWAAAEAVAHTLAYDGAVMGDTMSGRPLPRSWATSVTVPTLAIDGGESPTWARDAVRALADLLPRARHRTLPGQTHGADPTVLAPVLREFFAA</sequence>
<dbReference type="Pfam" id="PF12697">
    <property type="entry name" value="Abhydrolase_6"/>
    <property type="match status" value="1"/>
</dbReference>
<comment type="caution">
    <text evidence="2">The sequence shown here is derived from an EMBL/GenBank/DDBJ whole genome shotgun (WGS) entry which is preliminary data.</text>
</comment>
<protein>
    <submittedName>
        <fullName evidence="2">Alpha/beta fold hydrolase</fullName>
    </submittedName>
</protein>
<organism evidence="2 3">
    <name type="scientific">Micromonospora sonneratiae</name>
    <dbReference type="NCBI Taxonomy" id="1184706"/>
    <lineage>
        <taxon>Bacteria</taxon>
        <taxon>Bacillati</taxon>
        <taxon>Actinomycetota</taxon>
        <taxon>Actinomycetes</taxon>
        <taxon>Micromonosporales</taxon>
        <taxon>Micromonosporaceae</taxon>
        <taxon>Micromonospora</taxon>
    </lineage>
</organism>
<dbReference type="Proteomes" id="UP001597260">
    <property type="component" value="Unassembled WGS sequence"/>
</dbReference>